<name>X1TMM0_9ZZZZ</name>
<evidence type="ECO:0008006" key="2">
    <source>
        <dbReference type="Google" id="ProtNLM"/>
    </source>
</evidence>
<sequence>MKEQKQTVPFNPNEVRYLNDKEASEITGKAVSTLRNERSLKKGIPFIRMGGSIRYSIKDIVSYMDGCRIQTGQ</sequence>
<accession>X1TMM0</accession>
<gene>
    <name evidence="1" type="ORF">S12H4_36611</name>
</gene>
<protein>
    <recommendedName>
        <fullName evidence="2">Helix-turn-helix domain-containing protein</fullName>
    </recommendedName>
</protein>
<evidence type="ECO:0000313" key="1">
    <source>
        <dbReference type="EMBL" id="GAI92611.1"/>
    </source>
</evidence>
<comment type="caution">
    <text evidence="1">The sequence shown here is derived from an EMBL/GenBank/DDBJ whole genome shotgun (WGS) entry which is preliminary data.</text>
</comment>
<dbReference type="InterPro" id="IPR009061">
    <property type="entry name" value="DNA-bd_dom_put_sf"/>
</dbReference>
<dbReference type="SUPFAM" id="SSF46955">
    <property type="entry name" value="Putative DNA-binding domain"/>
    <property type="match status" value="1"/>
</dbReference>
<dbReference type="EMBL" id="BARW01021842">
    <property type="protein sequence ID" value="GAI92611.1"/>
    <property type="molecule type" value="Genomic_DNA"/>
</dbReference>
<dbReference type="AlphaFoldDB" id="X1TMM0"/>
<organism evidence="1">
    <name type="scientific">marine sediment metagenome</name>
    <dbReference type="NCBI Taxonomy" id="412755"/>
    <lineage>
        <taxon>unclassified sequences</taxon>
        <taxon>metagenomes</taxon>
        <taxon>ecological metagenomes</taxon>
    </lineage>
</organism>
<reference evidence="1" key="1">
    <citation type="journal article" date="2014" name="Front. Microbiol.">
        <title>High frequency of phylogenetically diverse reductive dehalogenase-homologous genes in deep subseafloor sedimentary metagenomes.</title>
        <authorList>
            <person name="Kawai M."/>
            <person name="Futagami T."/>
            <person name="Toyoda A."/>
            <person name="Takaki Y."/>
            <person name="Nishi S."/>
            <person name="Hori S."/>
            <person name="Arai W."/>
            <person name="Tsubouchi T."/>
            <person name="Morono Y."/>
            <person name="Uchiyama I."/>
            <person name="Ito T."/>
            <person name="Fujiyama A."/>
            <person name="Inagaki F."/>
            <person name="Takami H."/>
        </authorList>
    </citation>
    <scope>NUCLEOTIDE SEQUENCE</scope>
    <source>
        <strain evidence="1">Expedition CK06-06</strain>
    </source>
</reference>
<proteinExistence type="predicted"/>